<name>A0A9P5PB40_9AGAR</name>
<organism evidence="2 4">
    <name type="scientific">Rhodocollybia butyracea</name>
    <dbReference type="NCBI Taxonomy" id="206335"/>
    <lineage>
        <taxon>Eukaryota</taxon>
        <taxon>Fungi</taxon>
        <taxon>Dikarya</taxon>
        <taxon>Basidiomycota</taxon>
        <taxon>Agaricomycotina</taxon>
        <taxon>Agaricomycetes</taxon>
        <taxon>Agaricomycetidae</taxon>
        <taxon>Agaricales</taxon>
        <taxon>Marasmiineae</taxon>
        <taxon>Omphalotaceae</taxon>
        <taxon>Rhodocollybia</taxon>
    </lineage>
</organism>
<evidence type="ECO:0000313" key="4">
    <source>
        <dbReference type="Proteomes" id="UP000772434"/>
    </source>
</evidence>
<protein>
    <submittedName>
        <fullName evidence="2">Uncharacterized protein</fullName>
    </submittedName>
</protein>
<gene>
    <name evidence="3" type="ORF">BDP27DRAFT_1428611</name>
    <name evidence="2" type="ORF">BDP27DRAFT_1430360</name>
    <name evidence="1" type="ORF">BDP27DRAFT_1430689</name>
</gene>
<dbReference type="OrthoDB" id="3045378at2759"/>
<evidence type="ECO:0000313" key="2">
    <source>
        <dbReference type="EMBL" id="KAF9060208.1"/>
    </source>
</evidence>
<dbReference type="Proteomes" id="UP000772434">
    <property type="component" value="Unassembled WGS sequence"/>
</dbReference>
<dbReference type="EMBL" id="JADNRY010000270">
    <property type="protein sequence ID" value="KAF9059934.1"/>
    <property type="molecule type" value="Genomic_DNA"/>
</dbReference>
<dbReference type="EMBL" id="JADNRY010000191">
    <property type="protein sequence ID" value="KAF9061760.1"/>
    <property type="molecule type" value="Genomic_DNA"/>
</dbReference>
<accession>A0A9P5PB40</accession>
<proteinExistence type="predicted"/>
<keyword evidence="4" id="KW-1185">Reference proteome</keyword>
<sequence>MSKILDVDLSIMEFLREQTHITGNTHTFALAYPLGSKRSDKLPLVRVLSVGLEALSVDLNELKMKTIEYPIYMEELAEVLFTGPDVFEIGPGEDPLISAPGVHITTASYAGFPS</sequence>
<comment type="caution">
    <text evidence="2">The sequence shown here is derived from an EMBL/GenBank/DDBJ whole genome shotgun (WGS) entry which is preliminary data.</text>
</comment>
<dbReference type="EMBL" id="JADNRY010000255">
    <property type="protein sequence ID" value="KAF9060208.1"/>
    <property type="molecule type" value="Genomic_DNA"/>
</dbReference>
<dbReference type="AlphaFoldDB" id="A0A9P5PB40"/>
<evidence type="ECO:0000313" key="3">
    <source>
        <dbReference type="EMBL" id="KAF9061760.1"/>
    </source>
</evidence>
<reference evidence="2" key="1">
    <citation type="submission" date="2020-11" db="EMBL/GenBank/DDBJ databases">
        <authorList>
            <consortium name="DOE Joint Genome Institute"/>
            <person name="Ahrendt S."/>
            <person name="Riley R."/>
            <person name="Andreopoulos W."/>
            <person name="Labutti K."/>
            <person name="Pangilinan J."/>
            <person name="Ruiz-Duenas F.J."/>
            <person name="Barrasa J.M."/>
            <person name="Sanchez-Garcia M."/>
            <person name="Camarero S."/>
            <person name="Miyauchi S."/>
            <person name="Serrano A."/>
            <person name="Linde D."/>
            <person name="Babiker R."/>
            <person name="Drula E."/>
            <person name="Ayuso-Fernandez I."/>
            <person name="Pacheco R."/>
            <person name="Padilla G."/>
            <person name="Ferreira P."/>
            <person name="Barriuso J."/>
            <person name="Kellner H."/>
            <person name="Castanera R."/>
            <person name="Alfaro M."/>
            <person name="Ramirez L."/>
            <person name="Pisabarro A.G."/>
            <person name="Kuo A."/>
            <person name="Tritt A."/>
            <person name="Lipzen A."/>
            <person name="He G."/>
            <person name="Yan M."/>
            <person name="Ng V."/>
            <person name="Cullen D."/>
            <person name="Martin F."/>
            <person name="Rosso M.-N."/>
            <person name="Henrissat B."/>
            <person name="Hibbett D."/>
            <person name="Martinez A.T."/>
            <person name="Grigoriev I.V."/>
        </authorList>
    </citation>
    <scope>NUCLEOTIDE SEQUENCE</scope>
    <source>
        <strain evidence="2">AH 40177</strain>
    </source>
</reference>
<evidence type="ECO:0000313" key="1">
    <source>
        <dbReference type="EMBL" id="KAF9059934.1"/>
    </source>
</evidence>